<keyword evidence="2" id="KW-1185">Reference proteome</keyword>
<name>A0ABX7L9G5_9BACL</name>
<sequence length="80" mass="9657">MEEYKPMIIYLVEQFDHDSCQVISAYYKEQDAMTAVEELKKKDKLKEQQYDEWFNSDNEEDYDGDMIFGFSYQSKSIEVK</sequence>
<dbReference type="RefSeq" id="WP_206100996.1">
    <property type="nucleotide sequence ID" value="NZ_CP070969.1"/>
</dbReference>
<reference evidence="1 2" key="1">
    <citation type="submission" date="2021-02" db="EMBL/GenBank/DDBJ databases">
        <title>Paenibacillus tianjinensis sp. nov.</title>
        <authorList>
            <person name="Liu H."/>
        </authorList>
    </citation>
    <scope>NUCLEOTIDE SEQUENCE [LARGE SCALE GENOMIC DNA]</scope>
    <source>
        <strain evidence="1 2">TB2019</strain>
    </source>
</reference>
<protein>
    <submittedName>
        <fullName evidence="1">Uncharacterized protein</fullName>
    </submittedName>
</protein>
<proteinExistence type="predicted"/>
<accession>A0ABX7L9G5</accession>
<evidence type="ECO:0000313" key="1">
    <source>
        <dbReference type="EMBL" id="QSF43363.1"/>
    </source>
</evidence>
<gene>
    <name evidence="1" type="ORF">JRJ22_19040</name>
</gene>
<evidence type="ECO:0000313" key="2">
    <source>
        <dbReference type="Proteomes" id="UP000663452"/>
    </source>
</evidence>
<dbReference type="Proteomes" id="UP000663452">
    <property type="component" value="Chromosome"/>
</dbReference>
<dbReference type="EMBL" id="CP070969">
    <property type="protein sequence ID" value="QSF43363.1"/>
    <property type="molecule type" value="Genomic_DNA"/>
</dbReference>
<organism evidence="1 2">
    <name type="scientific">Paenibacillus tianjinensis</name>
    <dbReference type="NCBI Taxonomy" id="2810347"/>
    <lineage>
        <taxon>Bacteria</taxon>
        <taxon>Bacillati</taxon>
        <taxon>Bacillota</taxon>
        <taxon>Bacilli</taxon>
        <taxon>Bacillales</taxon>
        <taxon>Paenibacillaceae</taxon>
        <taxon>Paenibacillus</taxon>
    </lineage>
</organism>